<gene>
    <name evidence="1" type="ORF">SMC7_00725</name>
</gene>
<proteinExistence type="predicted"/>
<dbReference type="AlphaFoldDB" id="A0A398CVY1"/>
<dbReference type="Gene3D" id="2.30.30.100">
    <property type="match status" value="1"/>
</dbReference>
<evidence type="ECO:0000313" key="2">
    <source>
        <dbReference type="Proteomes" id="UP000266328"/>
    </source>
</evidence>
<name>A0A398CVY1_9BACT</name>
<comment type="caution">
    <text evidence="1">The sequence shown here is derived from an EMBL/GenBank/DDBJ whole genome shotgun (WGS) entry which is preliminary data.</text>
</comment>
<accession>A0A398CVY1</accession>
<keyword evidence="2" id="KW-1185">Reference proteome</keyword>
<evidence type="ECO:0000313" key="1">
    <source>
        <dbReference type="EMBL" id="RIE06805.1"/>
    </source>
</evidence>
<organism evidence="1 2">
    <name type="scientific">Candidatus Cryosericum terrychapinii</name>
    <dbReference type="NCBI Taxonomy" id="2290919"/>
    <lineage>
        <taxon>Bacteria</taxon>
        <taxon>Pseudomonadati</taxon>
        <taxon>Caldisericota/Cryosericota group</taxon>
        <taxon>Candidatus Cryosericota</taxon>
        <taxon>Candidatus Cryosericia</taxon>
        <taxon>Candidatus Cryosericales</taxon>
        <taxon>Candidatus Cryosericaceae</taxon>
        <taxon>Candidatus Cryosericum</taxon>
    </lineage>
</organism>
<dbReference type="RefSeq" id="WP_119088474.1">
    <property type="nucleotide sequence ID" value="NZ_QXIS01000004.1"/>
</dbReference>
<dbReference type="Proteomes" id="UP000266328">
    <property type="component" value="Unassembled WGS sequence"/>
</dbReference>
<dbReference type="EMBL" id="QXIS01000004">
    <property type="protein sequence ID" value="RIE06805.1"/>
    <property type="molecule type" value="Genomic_DNA"/>
</dbReference>
<sequence>MDPEEIRKEEMRLAQEMLDGDSAQAKWLIALLGKDVEVTLVVGRPTRGKLGSFDGETLVIELDTGTNETILVFKSAILSVEESLSEPGLLA</sequence>
<reference evidence="1 2" key="1">
    <citation type="submission" date="2018-09" db="EMBL/GenBank/DDBJ databases">
        <title>Discovery and Ecogenomic Context for Candidatus Cryosericales, a Global Caldiserica Order Active in Thawing Permafrost.</title>
        <authorList>
            <person name="Martinez M.A."/>
            <person name="Woodcroft B.J."/>
            <person name="Ignacio Espinoza J.C."/>
            <person name="Zayed A."/>
            <person name="Singleton C.M."/>
            <person name="Boyd J."/>
            <person name="Li Y.-F."/>
            <person name="Purvine S."/>
            <person name="Maughan H."/>
            <person name="Hodgkins S.B."/>
            <person name="Anderson D."/>
            <person name="Sederholm M."/>
            <person name="Temperton B."/>
            <person name="Saleska S.R."/>
            <person name="Tyson G.W."/>
            <person name="Rich V.I."/>
        </authorList>
    </citation>
    <scope>NUCLEOTIDE SEQUENCE [LARGE SCALE GENOMIC DNA]</scope>
    <source>
        <strain evidence="1 2">SMC7</strain>
    </source>
</reference>
<protein>
    <submittedName>
        <fullName evidence="1">Uncharacterized protein</fullName>
    </submittedName>
</protein>